<evidence type="ECO:0000256" key="4">
    <source>
        <dbReference type="ARBA" id="ARBA00022729"/>
    </source>
</evidence>
<feature type="signal peptide" evidence="8">
    <location>
        <begin position="1"/>
        <end position="23"/>
    </location>
</feature>
<keyword evidence="4 8" id="KW-0732">Signal</keyword>
<comment type="similarity">
    <text evidence="2">Belongs to the LppX/LprAFG lipoprotein family.</text>
</comment>
<reference evidence="9 10" key="1">
    <citation type="journal article" date="2023" name="Virus Evol.">
        <title>Computational host range prediction-The good, the bad, and the ugly.</title>
        <authorList>
            <person name="Howell A.A."/>
            <person name="Versoza C.J."/>
            <person name="Pfeifer S.P."/>
        </authorList>
    </citation>
    <scope>NUCLEOTIDE SEQUENCE [LARGE SCALE GENOMIC DNA]</scope>
    <source>
        <strain evidence="9 10">1610/1b</strain>
    </source>
</reference>
<dbReference type="Pfam" id="PF07161">
    <property type="entry name" value="LppX_LprAFG"/>
    <property type="match status" value="1"/>
</dbReference>
<dbReference type="Gene3D" id="2.50.20.20">
    <property type="match status" value="1"/>
</dbReference>
<evidence type="ECO:0000256" key="6">
    <source>
        <dbReference type="ARBA" id="ARBA00023288"/>
    </source>
</evidence>
<keyword evidence="5" id="KW-0564">Palmitate</keyword>
<dbReference type="SUPFAM" id="SSF89392">
    <property type="entry name" value="Prokaryotic lipoproteins and lipoprotein localization factors"/>
    <property type="match status" value="1"/>
</dbReference>
<feature type="chain" id="PRO_5047039391" evidence="8">
    <location>
        <begin position="24"/>
        <end position="262"/>
    </location>
</feature>
<dbReference type="InterPro" id="IPR009830">
    <property type="entry name" value="LppX/LprAFG"/>
</dbReference>
<evidence type="ECO:0000313" key="9">
    <source>
        <dbReference type="EMBL" id="WYY07480.1"/>
    </source>
</evidence>
<keyword evidence="3" id="KW-0472">Membrane</keyword>
<organism evidence="9 10">
    <name type="scientific">Gordonia hydrophobica</name>
    <dbReference type="NCBI Taxonomy" id="40516"/>
    <lineage>
        <taxon>Bacteria</taxon>
        <taxon>Bacillati</taxon>
        <taxon>Actinomycetota</taxon>
        <taxon>Actinomycetes</taxon>
        <taxon>Mycobacteriales</taxon>
        <taxon>Gordoniaceae</taxon>
        <taxon>Gordonia</taxon>
    </lineage>
</organism>
<evidence type="ECO:0000256" key="8">
    <source>
        <dbReference type="SAM" id="SignalP"/>
    </source>
</evidence>
<evidence type="ECO:0000256" key="3">
    <source>
        <dbReference type="ARBA" id="ARBA00022475"/>
    </source>
</evidence>
<dbReference type="EMBL" id="CP136137">
    <property type="protein sequence ID" value="WYY07480.1"/>
    <property type="molecule type" value="Genomic_DNA"/>
</dbReference>
<protein>
    <submittedName>
        <fullName evidence="9">LppX_LprAFG lipoprotein</fullName>
    </submittedName>
</protein>
<comment type="subcellular location">
    <subcellularLocation>
        <location evidence="1">Cell envelope</location>
    </subcellularLocation>
</comment>
<proteinExistence type="inferred from homology"/>
<evidence type="ECO:0000256" key="2">
    <source>
        <dbReference type="ARBA" id="ARBA00009194"/>
    </source>
</evidence>
<gene>
    <name evidence="9" type="ORF">RVF87_21255</name>
</gene>
<dbReference type="CDD" id="cd16334">
    <property type="entry name" value="LppX-like"/>
    <property type="match status" value="1"/>
</dbReference>
<keyword evidence="6 9" id="KW-0449">Lipoprotein</keyword>
<name>A0ABZ2U1N2_9ACTN</name>
<evidence type="ECO:0000313" key="10">
    <source>
        <dbReference type="Proteomes" id="UP001479933"/>
    </source>
</evidence>
<feature type="region of interest" description="Disordered" evidence="7">
    <location>
        <begin position="234"/>
        <end position="262"/>
    </location>
</feature>
<dbReference type="PROSITE" id="PS51257">
    <property type="entry name" value="PROKAR_LIPOPROTEIN"/>
    <property type="match status" value="1"/>
</dbReference>
<dbReference type="InterPro" id="IPR029046">
    <property type="entry name" value="LolA/LolB/LppX"/>
</dbReference>
<accession>A0ABZ2U1N2</accession>
<evidence type="ECO:0000256" key="7">
    <source>
        <dbReference type="SAM" id="MobiDB-lite"/>
    </source>
</evidence>
<sequence>MKRSKRFAIVAAVAAVAAAVALTGCSSDGNTDAPESDAAATTTLNAAADSAAALTGAAVVLDIEGSLQGVNASKVEADVATKPKVVGEGTATLTMGDKSVSAPFVYVDDHMYANVDDKGYLDYGDGRSIYDVSKILDADKGVPFVLRSIEGAKEDGTENIDGVETTKITGTVPAKDLSGLTGASPEAKGLDSTIPVTVWITKDGENNVARVLAQPAEGASMTITLSDWGKTVTAEKPADVKSPSVKPTTAPKSGEPTRQPVG</sequence>
<keyword evidence="3" id="KW-1003">Cell membrane</keyword>
<dbReference type="Proteomes" id="UP001479933">
    <property type="component" value="Chromosome"/>
</dbReference>
<evidence type="ECO:0000256" key="5">
    <source>
        <dbReference type="ARBA" id="ARBA00023139"/>
    </source>
</evidence>
<evidence type="ECO:0000256" key="1">
    <source>
        <dbReference type="ARBA" id="ARBA00004196"/>
    </source>
</evidence>
<keyword evidence="10" id="KW-1185">Reference proteome</keyword>
<dbReference type="RefSeq" id="WP_066169514.1">
    <property type="nucleotide sequence ID" value="NZ_CP136137.1"/>
</dbReference>